<protein>
    <submittedName>
        <fullName evidence="1">Uncharacterized protein</fullName>
    </submittedName>
</protein>
<accession>A0AAV3KXD0</accession>
<reference evidence="1 2" key="1">
    <citation type="submission" date="2013-09" db="EMBL/GenBank/DDBJ databases">
        <title>The Genome Sequence of Enterococcus faecium 10/96A.</title>
        <authorList>
            <consortium name="The Broad Institute Genome Sequencing Platform"/>
            <consortium name="The Broad Institute Genome Sequencing Center for Infectious Disease"/>
            <person name="Earl A.M."/>
            <person name="Gilmore M.S."/>
            <person name="Lebreton F."/>
            <person name="Courvalin P."/>
            <person name="Walker B."/>
            <person name="Young S.K."/>
            <person name="Zeng Q."/>
            <person name="Gargeya S."/>
            <person name="Fitzgerald M."/>
            <person name="Haas B."/>
            <person name="Abouelleil A."/>
            <person name="Alvarado L."/>
            <person name="Arachchi H.M."/>
            <person name="Berlin A.M."/>
            <person name="Chapman S.B."/>
            <person name="Dewar J."/>
            <person name="Goldberg J."/>
            <person name="Griggs A."/>
            <person name="Gujja S."/>
            <person name="Hansen M."/>
            <person name="Howarth C."/>
            <person name="Imamovic A."/>
            <person name="Larimer J."/>
            <person name="McCowan C."/>
            <person name="Murphy C."/>
            <person name="Neiman D."/>
            <person name="Pearson M."/>
            <person name="Priest M."/>
            <person name="Roberts A."/>
            <person name="Saif S."/>
            <person name="Shea T."/>
            <person name="Sisk P."/>
            <person name="Sykes S."/>
            <person name="Wortman J."/>
            <person name="Nusbaum C."/>
            <person name="Birren B."/>
        </authorList>
    </citation>
    <scope>NUCLEOTIDE SEQUENCE [LARGE SCALE GENOMIC DNA]</scope>
    <source>
        <strain evidence="1 2">10/96A</strain>
    </source>
</reference>
<comment type="caution">
    <text evidence="1">The sequence shown here is derived from an EMBL/GenBank/DDBJ whole genome shotgun (WGS) entry which is preliminary data.</text>
</comment>
<proteinExistence type="predicted"/>
<dbReference type="Proteomes" id="UP000017126">
    <property type="component" value="Unassembled WGS sequence"/>
</dbReference>
<evidence type="ECO:0000313" key="2">
    <source>
        <dbReference type="Proteomes" id="UP000017126"/>
    </source>
</evidence>
<name>A0AAV3KXD0_ENTFC</name>
<dbReference type="AlphaFoldDB" id="A0AAV3KXD0"/>
<organism evidence="1 2">
    <name type="scientific">Enterococcus faecium 10/96A</name>
    <dbReference type="NCBI Taxonomy" id="1391465"/>
    <lineage>
        <taxon>Bacteria</taxon>
        <taxon>Bacillati</taxon>
        <taxon>Bacillota</taxon>
        <taxon>Bacilli</taxon>
        <taxon>Lactobacillales</taxon>
        <taxon>Enterococcaceae</taxon>
        <taxon>Enterococcus</taxon>
    </lineage>
</organism>
<dbReference type="RefSeq" id="WP_002341969.1">
    <property type="nucleotide sequence ID" value="NZ_KI518313.1"/>
</dbReference>
<sequence>MSDYLIAGQYEYAKKTGNWESGKVLTHGQALNDNQKIVFDYLKSNVEQGGKSIMYSIFLLGEWNSRNRTTRNVDIAYCGLNGKQEAEVLAAFAQWGLEQEEAE</sequence>
<gene>
    <name evidence="1" type="ORF">O991_03430</name>
</gene>
<dbReference type="EMBL" id="AXOL01000110">
    <property type="protein sequence ID" value="ERT44394.1"/>
    <property type="molecule type" value="Genomic_DNA"/>
</dbReference>
<evidence type="ECO:0000313" key="1">
    <source>
        <dbReference type="EMBL" id="ERT44394.1"/>
    </source>
</evidence>